<evidence type="ECO:0000313" key="3">
    <source>
        <dbReference type="Proteomes" id="UP000800093"/>
    </source>
</evidence>
<dbReference type="OrthoDB" id="3798177at2759"/>
<dbReference type="EMBL" id="ML986650">
    <property type="protein sequence ID" value="KAF2261784.1"/>
    <property type="molecule type" value="Genomic_DNA"/>
</dbReference>
<feature type="compositionally biased region" description="Basic and acidic residues" evidence="1">
    <location>
        <begin position="85"/>
        <end position="94"/>
    </location>
</feature>
<feature type="region of interest" description="Disordered" evidence="1">
    <location>
        <begin position="64"/>
        <end position="100"/>
    </location>
</feature>
<sequence length="153" mass="17883">MPEAEGNRMQEDFILWIRQLDETWSANQLQGLINKEWQGEDYTPINDLITGFITYYRRIKQRGSTIRSPATGTDAGGASSSNPSDQDKLPRQKANELAAESRYTEELLERRESWKISQINNHDKRTRLINIDDMKQNREFTVCERYIAGSYYK</sequence>
<organism evidence="2 3">
    <name type="scientific">Lojkania enalia</name>
    <dbReference type="NCBI Taxonomy" id="147567"/>
    <lineage>
        <taxon>Eukaryota</taxon>
        <taxon>Fungi</taxon>
        <taxon>Dikarya</taxon>
        <taxon>Ascomycota</taxon>
        <taxon>Pezizomycotina</taxon>
        <taxon>Dothideomycetes</taxon>
        <taxon>Pleosporomycetidae</taxon>
        <taxon>Pleosporales</taxon>
        <taxon>Pleosporales incertae sedis</taxon>
        <taxon>Lojkania</taxon>
    </lineage>
</organism>
<dbReference type="AlphaFoldDB" id="A0A9P4K972"/>
<evidence type="ECO:0000256" key="1">
    <source>
        <dbReference type="SAM" id="MobiDB-lite"/>
    </source>
</evidence>
<name>A0A9P4K972_9PLEO</name>
<evidence type="ECO:0000313" key="2">
    <source>
        <dbReference type="EMBL" id="KAF2261784.1"/>
    </source>
</evidence>
<accession>A0A9P4K972</accession>
<proteinExistence type="predicted"/>
<protein>
    <submittedName>
        <fullName evidence="2">Uncharacterized protein</fullName>
    </submittedName>
</protein>
<comment type="caution">
    <text evidence="2">The sequence shown here is derived from an EMBL/GenBank/DDBJ whole genome shotgun (WGS) entry which is preliminary data.</text>
</comment>
<dbReference type="Proteomes" id="UP000800093">
    <property type="component" value="Unassembled WGS sequence"/>
</dbReference>
<keyword evidence="3" id="KW-1185">Reference proteome</keyword>
<reference evidence="3" key="1">
    <citation type="journal article" date="2020" name="Stud. Mycol.">
        <title>101 Dothideomycetes genomes: A test case for predicting lifestyles and emergence of pathogens.</title>
        <authorList>
            <person name="Haridas S."/>
            <person name="Albert R."/>
            <person name="Binder M."/>
            <person name="Bloem J."/>
            <person name="LaButti K."/>
            <person name="Salamov A."/>
            <person name="Andreopoulos B."/>
            <person name="Baker S."/>
            <person name="Barry K."/>
            <person name="Bills G."/>
            <person name="Bluhm B."/>
            <person name="Cannon C."/>
            <person name="Castanera R."/>
            <person name="Culley D."/>
            <person name="Daum C."/>
            <person name="Ezra D."/>
            <person name="Gonzalez J."/>
            <person name="Henrissat B."/>
            <person name="Kuo A."/>
            <person name="Liang C."/>
            <person name="Lipzen A."/>
            <person name="Lutzoni F."/>
            <person name="Magnuson J."/>
            <person name="Mondo S."/>
            <person name="Nolan M."/>
            <person name="Ohm R."/>
            <person name="Pangilinan J."/>
            <person name="Park H.-J."/>
            <person name="Ramirez L."/>
            <person name="Alfaro M."/>
            <person name="Sun H."/>
            <person name="Tritt A."/>
            <person name="Yoshinaga Y."/>
            <person name="Zwiers L.-H."/>
            <person name="Turgeon B."/>
            <person name="Goodwin S."/>
            <person name="Spatafora J."/>
            <person name="Crous P."/>
            <person name="Grigoriev I."/>
        </authorList>
    </citation>
    <scope>NUCLEOTIDE SEQUENCE [LARGE SCALE GENOMIC DNA]</scope>
    <source>
        <strain evidence="3">CBS 304.66</strain>
    </source>
</reference>
<gene>
    <name evidence="2" type="ORF">CC78DRAFT_619120</name>
</gene>